<dbReference type="PANTHER" id="PTHR45884:SF3">
    <property type="entry name" value="N-ACETYLTRANSFERASE ESCO2"/>
    <property type="match status" value="1"/>
</dbReference>
<evidence type="ECO:0000313" key="14">
    <source>
        <dbReference type="EMBL" id="KAB0363171.1"/>
    </source>
</evidence>
<evidence type="ECO:0000256" key="6">
    <source>
        <dbReference type="ARBA" id="ARBA00022833"/>
    </source>
</evidence>
<keyword evidence="6" id="KW-0862">Zinc</keyword>
<comment type="subcellular location">
    <subcellularLocation>
        <location evidence="1">Nucleus</location>
    </subcellularLocation>
</comment>
<evidence type="ECO:0000256" key="2">
    <source>
        <dbReference type="ARBA" id="ARBA00005816"/>
    </source>
</evidence>
<dbReference type="Pfam" id="PF13880">
    <property type="entry name" value="Acetyltransf_13"/>
    <property type="match status" value="1"/>
</dbReference>
<evidence type="ECO:0000256" key="11">
    <source>
        <dbReference type="SAM" id="MobiDB-lite"/>
    </source>
</evidence>
<sequence>MHLGKASRKEPGAAARGSGRRGFHPGRGFSLARAGDSWRPPPARRGKRWCTTNRRVCPWTRWEAANRNAAVSAWTGAREFEYSGGLRARLRRGRLSEVPAGVRMSALTPTKRKQCSLNNDTPLSEIPSKKLILDFTENVFPSPDKKHICQTTIKNEGKIDCSQQGHLISSPLKTTKNRLPSANQGSPFKSAVSAVSFYNKDKWYLNPLERKLIKESRSIGLKTNIEDKSYSYMTEKMQGKPVCSKRMNKKPQKSLTAKCQAGYKCIKPVSKNSKNSKQNRVTYKPAVENNCYSAENNLNAPRVLSQKVKPQATLQGGAAFFVSKKKPSLRKSSLEDKPLLGLTQKNKSEVIEESDGETVNERSFEKRQAPKCVLVEKELNIELLSERSKSEEKLIKDASDGVISSRECKTNENKSCPSEESFSENKAVSPESIVYPIFTMCSVNTKRSLVEEQSSVGSTTSTNFLKQINVQKSTNTKDSNKETKDQLIIDAGQKHFGATMCKSCGMIYTASNPEDELQHVQHHHRFVEGIKYTGWKKERVVAEFWDGKIVLVLPRDPSYAIRKVEDVQELVDNELGFQQVVPKYPHKTKTLLFISDEKKVVGCLIAEPIKQAFRVVSEPTGPETPSSKECQRAWQCSDVPEPAVCGISRIWVFRLKRRKRIARRLVDTLRNCFMFGYFLRTDEIAFSDPTPDGKLFATKYCNTPNFLVYNFNS</sequence>
<dbReference type="InterPro" id="IPR028009">
    <property type="entry name" value="ESCO_Acetyltransf_dom"/>
</dbReference>
<comment type="catalytic activity">
    <reaction evidence="10">
        <text>L-lysyl-[protein] + acetyl-CoA = N(6)-acetyl-L-lysyl-[protein] + CoA + H(+)</text>
        <dbReference type="Rhea" id="RHEA:45948"/>
        <dbReference type="Rhea" id="RHEA-COMP:9752"/>
        <dbReference type="Rhea" id="RHEA-COMP:10731"/>
        <dbReference type="ChEBI" id="CHEBI:15378"/>
        <dbReference type="ChEBI" id="CHEBI:29969"/>
        <dbReference type="ChEBI" id="CHEBI:57287"/>
        <dbReference type="ChEBI" id="CHEBI:57288"/>
        <dbReference type="ChEBI" id="CHEBI:61930"/>
    </reaction>
</comment>
<accession>A0A5N3WN98</accession>
<feature type="domain" description="N-acetyltransferase ESCO zinc-finger" evidence="12">
    <location>
        <begin position="486"/>
        <end position="525"/>
    </location>
</feature>
<dbReference type="AlphaFoldDB" id="A0A5N3WN98"/>
<gene>
    <name evidence="14" type="ORF">FD754_007327</name>
</gene>
<keyword evidence="4" id="KW-0479">Metal-binding</keyword>
<evidence type="ECO:0000256" key="5">
    <source>
        <dbReference type="ARBA" id="ARBA00022771"/>
    </source>
</evidence>
<reference evidence="14 15" key="1">
    <citation type="submission" date="2019-06" db="EMBL/GenBank/DDBJ databases">
        <title>Discovery of a novel chromosome fission-fusion reversal in muntjac.</title>
        <authorList>
            <person name="Mudd A.B."/>
            <person name="Bredeson J.V."/>
            <person name="Baum R."/>
            <person name="Hockemeyer D."/>
            <person name="Rokhsar D.S."/>
        </authorList>
    </citation>
    <scope>NUCLEOTIDE SEQUENCE [LARGE SCALE GENOMIC DNA]</scope>
    <source>
        <strain evidence="14">UTSW_UCB_Mm</strain>
        <tissue evidence="14">Fibroblast cell line</tissue>
    </source>
</reference>
<protein>
    <recommendedName>
        <fullName evidence="16">N-acetyltransferase domain-containing protein</fullName>
    </recommendedName>
</protein>
<evidence type="ECO:0000256" key="10">
    <source>
        <dbReference type="ARBA" id="ARBA00047902"/>
    </source>
</evidence>
<dbReference type="GO" id="GO:0007064">
    <property type="term" value="P:mitotic sister chromatid cohesion"/>
    <property type="evidence" value="ECO:0007669"/>
    <property type="project" value="TreeGrafter"/>
</dbReference>
<dbReference type="EMBL" id="VCEA01000001">
    <property type="protein sequence ID" value="KAB0363171.1"/>
    <property type="molecule type" value="Genomic_DNA"/>
</dbReference>
<name>A0A5N3WN98_MUNMU</name>
<dbReference type="GO" id="GO:0061733">
    <property type="term" value="F:protein-lysine-acetyltransferase activity"/>
    <property type="evidence" value="ECO:0007669"/>
    <property type="project" value="TreeGrafter"/>
</dbReference>
<keyword evidence="3" id="KW-0808">Transferase</keyword>
<evidence type="ECO:0008006" key="16">
    <source>
        <dbReference type="Google" id="ProtNLM"/>
    </source>
</evidence>
<evidence type="ECO:0000256" key="7">
    <source>
        <dbReference type="ARBA" id="ARBA00023242"/>
    </source>
</evidence>
<keyword evidence="8" id="KW-0131">Cell cycle</keyword>
<dbReference type="Proteomes" id="UP000326458">
    <property type="component" value="Unassembled WGS sequence"/>
</dbReference>
<keyword evidence="9" id="KW-0012">Acyltransferase</keyword>
<evidence type="ECO:0000256" key="3">
    <source>
        <dbReference type="ARBA" id="ARBA00022679"/>
    </source>
</evidence>
<comment type="caution">
    <text evidence="14">The sequence shown here is derived from an EMBL/GenBank/DDBJ whole genome shotgun (WGS) entry which is preliminary data.</text>
</comment>
<evidence type="ECO:0000259" key="12">
    <source>
        <dbReference type="Pfam" id="PF13878"/>
    </source>
</evidence>
<dbReference type="GO" id="GO:0000785">
    <property type="term" value="C:chromatin"/>
    <property type="evidence" value="ECO:0007669"/>
    <property type="project" value="TreeGrafter"/>
</dbReference>
<keyword evidence="5" id="KW-0863">Zinc-finger</keyword>
<organism evidence="14 15">
    <name type="scientific">Muntiacus muntjak</name>
    <name type="common">Barking deer</name>
    <name type="synonym">Indian muntjac</name>
    <dbReference type="NCBI Taxonomy" id="9888"/>
    <lineage>
        <taxon>Eukaryota</taxon>
        <taxon>Metazoa</taxon>
        <taxon>Chordata</taxon>
        <taxon>Craniata</taxon>
        <taxon>Vertebrata</taxon>
        <taxon>Euteleostomi</taxon>
        <taxon>Mammalia</taxon>
        <taxon>Eutheria</taxon>
        <taxon>Laurasiatheria</taxon>
        <taxon>Artiodactyla</taxon>
        <taxon>Ruminantia</taxon>
        <taxon>Pecora</taxon>
        <taxon>Cervidae</taxon>
        <taxon>Muntiacinae</taxon>
        <taxon>Muntiacus</taxon>
    </lineage>
</organism>
<dbReference type="InterPro" id="IPR028005">
    <property type="entry name" value="AcTrfase_ESCO_Znf_dom"/>
</dbReference>
<dbReference type="GO" id="GO:0008270">
    <property type="term" value="F:zinc ion binding"/>
    <property type="evidence" value="ECO:0007669"/>
    <property type="project" value="UniProtKB-KW"/>
</dbReference>
<dbReference type="PANTHER" id="PTHR45884">
    <property type="entry name" value="N-ACETYLTRANSFERASE ECO"/>
    <property type="match status" value="1"/>
</dbReference>
<proteinExistence type="inferred from homology"/>
<evidence type="ECO:0000256" key="8">
    <source>
        <dbReference type="ARBA" id="ARBA00023306"/>
    </source>
</evidence>
<comment type="similarity">
    <text evidence="2">Belongs to the acetyltransferase family. ECO subfamily.</text>
</comment>
<evidence type="ECO:0000313" key="15">
    <source>
        <dbReference type="Proteomes" id="UP000326458"/>
    </source>
</evidence>
<feature type="region of interest" description="Disordered" evidence="11">
    <location>
        <begin position="1"/>
        <end position="47"/>
    </location>
</feature>
<evidence type="ECO:0000256" key="4">
    <source>
        <dbReference type="ARBA" id="ARBA00022723"/>
    </source>
</evidence>
<keyword evidence="7" id="KW-0539">Nucleus</keyword>
<dbReference type="GO" id="GO:0005634">
    <property type="term" value="C:nucleus"/>
    <property type="evidence" value="ECO:0007669"/>
    <property type="project" value="UniProtKB-SubCell"/>
</dbReference>
<evidence type="ECO:0000256" key="9">
    <source>
        <dbReference type="ARBA" id="ARBA00023315"/>
    </source>
</evidence>
<keyword evidence="15" id="KW-1185">Reference proteome</keyword>
<feature type="domain" description="N-acetyltransferase ESCO acetyl-transferase" evidence="13">
    <location>
        <begin position="641"/>
        <end position="709"/>
    </location>
</feature>
<evidence type="ECO:0000259" key="13">
    <source>
        <dbReference type="Pfam" id="PF13880"/>
    </source>
</evidence>
<dbReference type="Pfam" id="PF13878">
    <property type="entry name" value="zf-C2H2_3"/>
    <property type="match status" value="1"/>
</dbReference>
<evidence type="ECO:0000256" key="1">
    <source>
        <dbReference type="ARBA" id="ARBA00004123"/>
    </source>
</evidence>